<dbReference type="Proteomes" id="UP000294360">
    <property type="component" value="Chromosome"/>
</dbReference>
<protein>
    <submittedName>
        <fullName evidence="1">Uncharacterized protein</fullName>
    </submittedName>
</protein>
<sequence length="90" mass="9979">MRSSGRFFFKWEQESASLIQSAVAISYLTVEAPLTKLCFGGIAKFGDSGDCFSKAELNDTKAPFLIRASHADPRAPTIFQGCRRSRLRAF</sequence>
<evidence type="ECO:0000313" key="1">
    <source>
        <dbReference type="EMBL" id="VFU10599.1"/>
    </source>
</evidence>
<dbReference type="AlphaFoldDB" id="A0A4U8Z5R8"/>
<reference evidence="1 2" key="1">
    <citation type="submission" date="2019-03" db="EMBL/GenBank/DDBJ databases">
        <authorList>
            <person name="Kox A.R. M."/>
        </authorList>
    </citation>
    <scope>NUCLEOTIDE SEQUENCE [LARGE SCALE GENOMIC DNA]</scope>
    <source>
        <strain evidence="1">MTUNDRAET4 annotated genome</strain>
    </source>
</reference>
<proteinExistence type="predicted"/>
<dbReference type="EMBL" id="LR536450">
    <property type="protein sequence ID" value="VFU10599.1"/>
    <property type="molecule type" value="Genomic_DNA"/>
</dbReference>
<evidence type="ECO:0000313" key="2">
    <source>
        <dbReference type="Proteomes" id="UP000294360"/>
    </source>
</evidence>
<dbReference type="KEGG" id="mtun:MTUNDRAET4_3712"/>
<accession>A0A4U8Z5R8</accession>
<organism evidence="1 2">
    <name type="scientific">Methylocella tundrae</name>
    <dbReference type="NCBI Taxonomy" id="227605"/>
    <lineage>
        <taxon>Bacteria</taxon>
        <taxon>Pseudomonadati</taxon>
        <taxon>Pseudomonadota</taxon>
        <taxon>Alphaproteobacteria</taxon>
        <taxon>Hyphomicrobiales</taxon>
        <taxon>Beijerinckiaceae</taxon>
        <taxon>Methylocella</taxon>
    </lineage>
</organism>
<gene>
    <name evidence="1" type="ORF">MTUNDRAET4_3712</name>
</gene>
<name>A0A4U8Z5R8_METTU</name>